<evidence type="ECO:0000256" key="1">
    <source>
        <dbReference type="ARBA" id="ARBA00012528"/>
    </source>
</evidence>
<evidence type="ECO:0000256" key="5">
    <source>
        <dbReference type="SAM" id="SignalP"/>
    </source>
</evidence>
<dbReference type="InterPro" id="IPR000160">
    <property type="entry name" value="GGDEF_dom"/>
</dbReference>
<gene>
    <name evidence="7" type="ORF">JAO78_004360</name>
</gene>
<dbReference type="EC" id="2.7.7.65" evidence="1"/>
<dbReference type="EMBL" id="JAEINI020000002">
    <property type="protein sequence ID" value="MCB5226041.1"/>
    <property type="molecule type" value="Genomic_DNA"/>
</dbReference>
<comment type="caution">
    <text evidence="7">The sequence shown here is derived from an EMBL/GenBank/DDBJ whole genome shotgun (WGS) entry which is preliminary data.</text>
</comment>
<dbReference type="SMART" id="SM00267">
    <property type="entry name" value="GGDEF"/>
    <property type="match status" value="1"/>
</dbReference>
<organism evidence="7 8">
    <name type="scientific">Alishewanella maricola</name>
    <dbReference type="NCBI Taxonomy" id="2795740"/>
    <lineage>
        <taxon>Bacteria</taxon>
        <taxon>Pseudomonadati</taxon>
        <taxon>Pseudomonadota</taxon>
        <taxon>Gammaproteobacteria</taxon>
        <taxon>Alteromonadales</taxon>
        <taxon>Alteromonadaceae</taxon>
        <taxon>Alishewanella</taxon>
    </lineage>
</organism>
<dbReference type="InterPro" id="IPR043128">
    <property type="entry name" value="Rev_trsase/Diguanyl_cyclase"/>
</dbReference>
<feature type="domain" description="GGDEF" evidence="6">
    <location>
        <begin position="521"/>
        <end position="659"/>
    </location>
</feature>
<keyword evidence="8" id="KW-1185">Reference proteome</keyword>
<keyword evidence="3" id="KW-0175">Coiled coil</keyword>
<dbReference type="InterPro" id="IPR050469">
    <property type="entry name" value="Diguanylate_Cyclase"/>
</dbReference>
<keyword evidence="5" id="KW-0732">Signal</keyword>
<dbReference type="InterPro" id="IPR029787">
    <property type="entry name" value="Nucleotide_cyclase"/>
</dbReference>
<comment type="catalytic activity">
    <reaction evidence="2">
        <text>2 GTP = 3',3'-c-di-GMP + 2 diphosphate</text>
        <dbReference type="Rhea" id="RHEA:24898"/>
        <dbReference type="ChEBI" id="CHEBI:33019"/>
        <dbReference type="ChEBI" id="CHEBI:37565"/>
        <dbReference type="ChEBI" id="CHEBI:58805"/>
        <dbReference type="EC" id="2.7.7.65"/>
    </reaction>
</comment>
<dbReference type="CDD" id="cd01949">
    <property type="entry name" value="GGDEF"/>
    <property type="match status" value="1"/>
</dbReference>
<proteinExistence type="predicted"/>
<evidence type="ECO:0000313" key="8">
    <source>
        <dbReference type="Proteomes" id="UP000633814"/>
    </source>
</evidence>
<feature type="transmembrane region" description="Helical" evidence="4">
    <location>
        <begin position="453"/>
        <end position="472"/>
    </location>
</feature>
<dbReference type="Gene3D" id="3.30.70.270">
    <property type="match status" value="1"/>
</dbReference>
<keyword evidence="4" id="KW-0812">Transmembrane</keyword>
<dbReference type="PANTHER" id="PTHR45138">
    <property type="entry name" value="REGULATORY COMPONENTS OF SENSORY TRANSDUCTION SYSTEM"/>
    <property type="match status" value="1"/>
</dbReference>
<dbReference type="InterPro" id="IPR011990">
    <property type="entry name" value="TPR-like_helical_dom_sf"/>
</dbReference>
<dbReference type="SUPFAM" id="SSF48452">
    <property type="entry name" value="TPR-like"/>
    <property type="match status" value="2"/>
</dbReference>
<keyword evidence="7" id="KW-0808">Transferase</keyword>
<feature type="coiled-coil region" evidence="3">
    <location>
        <begin position="423"/>
        <end position="488"/>
    </location>
</feature>
<feature type="signal peptide" evidence="5">
    <location>
        <begin position="1"/>
        <end position="25"/>
    </location>
</feature>
<dbReference type="Proteomes" id="UP000633814">
    <property type="component" value="Unassembled WGS sequence"/>
</dbReference>
<dbReference type="SUPFAM" id="SSF55073">
    <property type="entry name" value="Nucleotide cyclase"/>
    <property type="match status" value="1"/>
</dbReference>
<dbReference type="Gene3D" id="1.25.40.10">
    <property type="entry name" value="Tetratricopeptide repeat domain"/>
    <property type="match status" value="2"/>
</dbReference>
<dbReference type="PROSITE" id="PS50887">
    <property type="entry name" value="GGDEF"/>
    <property type="match status" value="1"/>
</dbReference>
<accession>A0ABS8C139</accession>
<dbReference type="Pfam" id="PF00990">
    <property type="entry name" value="GGDEF"/>
    <property type="match status" value="1"/>
</dbReference>
<evidence type="ECO:0000313" key="7">
    <source>
        <dbReference type="EMBL" id="MCB5226041.1"/>
    </source>
</evidence>
<keyword evidence="4" id="KW-0472">Membrane</keyword>
<evidence type="ECO:0000256" key="2">
    <source>
        <dbReference type="ARBA" id="ARBA00034247"/>
    </source>
</evidence>
<dbReference type="RefSeq" id="WP_226750133.1">
    <property type="nucleotide sequence ID" value="NZ_JAEINI020000002.1"/>
</dbReference>
<keyword evidence="4" id="KW-1133">Transmembrane helix</keyword>
<name>A0ABS8C139_9ALTE</name>
<sequence>MSLTKCLVVLVFTLAISLLPNWAVAQEHVVNETQQVKSQAMRDASVEQALDDYLTLTLVDPEQANLKLQSIIDRLPKNLAEDNTPESTVRALTYQLFAHLYQANPSAVDDILATLAEIKNITKSVNAIAEIMAAELEVLSFRNQSNQAYINAEILAGILTDVENPRVKYWINALLGRLFRQDTQYEKALKHYEQALDALNTTNDSRTLVRSTSLRQQIAIVHTDLKDWQRARSLLEEVYQDLLRYKQDQLLPDLFLSLGFVMAGQKDYTAAVEVNLKGLARARAQKQQSLVLTFMNNLGSVYIEQQNYPAAKNILEEALTEALALKDTENVNLINFNIGYLEVLLGDAESGLTKMQNAFAFYQQRDSKTELEDLLGWFAKAYKSLKDYPKLAETLEWQMQLREEIAAASSEKITRDLLSRYELKSQTQQITILQQQNELQEELLKNKQLQQTITLLFIFIMGLAALLLVNLYRKVQRSNLRLKEVNKQLEYQSLRDPLTGLFNRRAMQDKMAQRHKSSQPEACALLLLDIDFFKQINDNYGHAAGDAVLIDLSRRLLALTDENELLIRWGGEEFLIVIQRLEQEEIDQLCQQVLQVVSALPVVYEGNEIPVTISGGFIRLPFSQVPEHQFNWERVLQVADMALYLSKLNGRNQINLIDELQVPFADAEPHLQSDLNGAIQEDMIKLHTIHG</sequence>
<dbReference type="PANTHER" id="PTHR45138:SF9">
    <property type="entry name" value="DIGUANYLATE CYCLASE DGCM-RELATED"/>
    <property type="match status" value="1"/>
</dbReference>
<reference evidence="7 8" key="1">
    <citation type="submission" date="2021-10" db="EMBL/GenBank/DDBJ databases">
        <title>Alishewanella koreense sp. nov. isolated from seawater of southwestern coast in South Korea and the proposal for the reclassification of Rheinheimera perlucida and Rheinheimera tuosuensis as Arsukibacterium perlucida and Arsukibacterium tuosuensis.</title>
        <authorList>
            <person name="Kim K.H."/>
            <person name="Ruan W."/>
            <person name="Kim K.R."/>
            <person name="Baek J.H."/>
            <person name="Jeon C.O."/>
        </authorList>
    </citation>
    <scope>NUCLEOTIDE SEQUENCE [LARGE SCALE GENOMIC DNA]</scope>
    <source>
        <strain evidence="7 8">16-MA</strain>
    </source>
</reference>
<dbReference type="Pfam" id="PF13374">
    <property type="entry name" value="TPR_10"/>
    <property type="match status" value="1"/>
</dbReference>
<protein>
    <recommendedName>
        <fullName evidence="1">diguanylate cyclase</fullName>
        <ecNumber evidence="1">2.7.7.65</ecNumber>
    </recommendedName>
</protein>
<keyword evidence="7" id="KW-0548">Nucleotidyltransferase</keyword>
<dbReference type="NCBIfam" id="TIGR00254">
    <property type="entry name" value="GGDEF"/>
    <property type="match status" value="1"/>
</dbReference>
<dbReference type="GO" id="GO:0052621">
    <property type="term" value="F:diguanylate cyclase activity"/>
    <property type="evidence" value="ECO:0007669"/>
    <property type="project" value="UniProtKB-EC"/>
</dbReference>
<evidence type="ECO:0000259" key="6">
    <source>
        <dbReference type="PROSITE" id="PS50887"/>
    </source>
</evidence>
<feature type="chain" id="PRO_5045800076" description="diguanylate cyclase" evidence="5">
    <location>
        <begin position="26"/>
        <end position="691"/>
    </location>
</feature>
<evidence type="ECO:0000256" key="3">
    <source>
        <dbReference type="SAM" id="Coils"/>
    </source>
</evidence>
<evidence type="ECO:0000256" key="4">
    <source>
        <dbReference type="SAM" id="Phobius"/>
    </source>
</evidence>